<keyword evidence="3" id="KW-1185">Reference proteome</keyword>
<organism evidence="2 3">
    <name type="scientific">Parageobacillus caldoxylosilyticus NBRC 107762</name>
    <dbReference type="NCBI Taxonomy" id="1220594"/>
    <lineage>
        <taxon>Bacteria</taxon>
        <taxon>Bacillati</taxon>
        <taxon>Bacillota</taxon>
        <taxon>Bacilli</taxon>
        <taxon>Bacillales</taxon>
        <taxon>Anoxybacillaceae</taxon>
        <taxon>Saccharococcus</taxon>
    </lineage>
</organism>
<dbReference type="AlphaFoldDB" id="A0A023DH44"/>
<comment type="caution">
    <text evidence="2">The sequence shown here is derived from an EMBL/GenBank/DDBJ whole genome shotgun (WGS) entry which is preliminary data.</text>
</comment>
<evidence type="ECO:0000313" key="3">
    <source>
        <dbReference type="Proteomes" id="UP000023561"/>
    </source>
</evidence>
<dbReference type="Proteomes" id="UP000023561">
    <property type="component" value="Unassembled WGS sequence"/>
</dbReference>
<accession>A0A023DH44</accession>
<proteinExistence type="predicted"/>
<reference evidence="2 3" key="1">
    <citation type="submission" date="2014-04" db="EMBL/GenBank/DDBJ databases">
        <title>Whole genome shotgun sequence of Geobacillus caldoxylosilyticus NBRC 107762.</title>
        <authorList>
            <person name="Hosoyama A."/>
            <person name="Hosoyama Y."/>
            <person name="Katano-Makiyama Y."/>
            <person name="Tsuchikane K."/>
            <person name="Ohji S."/>
            <person name="Ichikawa N."/>
            <person name="Yamazoe A."/>
            <person name="Fujita N."/>
        </authorList>
    </citation>
    <scope>NUCLEOTIDE SEQUENCE [LARGE SCALE GENOMIC DNA]</scope>
    <source>
        <strain evidence="2 3">NBRC 107762</strain>
    </source>
</reference>
<protein>
    <recommendedName>
        <fullName evidence="1">DUF4467 domain-containing protein</fullName>
    </recommendedName>
</protein>
<dbReference type="InterPro" id="IPR028075">
    <property type="entry name" value="DUF4467"/>
</dbReference>
<evidence type="ECO:0000259" key="1">
    <source>
        <dbReference type="Pfam" id="PF14729"/>
    </source>
</evidence>
<dbReference type="EMBL" id="BAWO01000039">
    <property type="protein sequence ID" value="GAJ40321.1"/>
    <property type="molecule type" value="Genomic_DNA"/>
</dbReference>
<dbReference type="RefSeq" id="WP_052510039.1">
    <property type="nucleotide sequence ID" value="NZ_BAWO01000039.1"/>
</dbReference>
<name>A0A023DH44_9BACL</name>
<evidence type="ECO:0000313" key="2">
    <source>
        <dbReference type="EMBL" id="GAJ40321.1"/>
    </source>
</evidence>
<sequence>MKIKMICISLLILILFLLLGYCRNQKENIRERYDSSINQVIILENKRLQKEKKLDDNEILKREDTGIVVYSDGKYIELIYELDSNKQNESLYKYNEKNNSYEQFPHTPNKLKKIQKYLEKTSYIENIGLK</sequence>
<dbReference type="Pfam" id="PF14729">
    <property type="entry name" value="DUF4467"/>
    <property type="match status" value="1"/>
</dbReference>
<feature type="domain" description="DUF4467" evidence="1">
    <location>
        <begin position="33"/>
        <end position="103"/>
    </location>
</feature>
<gene>
    <name evidence="2" type="ORF">GCA01S_039_00030</name>
</gene>